<comment type="caution">
    <text evidence="2">The sequence shown here is derived from an EMBL/GenBank/DDBJ whole genome shotgun (WGS) entry which is preliminary data.</text>
</comment>
<dbReference type="Proteomes" id="UP000077202">
    <property type="component" value="Unassembled WGS sequence"/>
</dbReference>
<feature type="region of interest" description="Disordered" evidence="1">
    <location>
        <begin position="1"/>
        <end position="52"/>
    </location>
</feature>
<evidence type="ECO:0000313" key="3">
    <source>
        <dbReference type="Proteomes" id="UP000077202"/>
    </source>
</evidence>
<proteinExistence type="predicted"/>
<reference evidence="2" key="1">
    <citation type="submission" date="2016-03" db="EMBL/GenBank/DDBJ databases">
        <title>Mechanisms controlling the formation of the plant cell surface in tip-growing cells are functionally conserved among land plants.</title>
        <authorList>
            <person name="Honkanen S."/>
            <person name="Jones V.A."/>
            <person name="Morieri G."/>
            <person name="Champion C."/>
            <person name="Hetherington A.J."/>
            <person name="Kelly S."/>
            <person name="Saint-Marcoux D."/>
            <person name="Proust H."/>
            <person name="Prescott H."/>
            <person name="Dolan L."/>
        </authorList>
    </citation>
    <scope>NUCLEOTIDE SEQUENCE [LARGE SCALE GENOMIC DNA]</scope>
    <source>
        <tissue evidence="2">Whole gametophyte</tissue>
    </source>
</reference>
<name>A0A176VQ17_MARPO</name>
<evidence type="ECO:0000313" key="2">
    <source>
        <dbReference type="EMBL" id="OAE22493.1"/>
    </source>
</evidence>
<evidence type="ECO:0000256" key="1">
    <source>
        <dbReference type="SAM" id="MobiDB-lite"/>
    </source>
</evidence>
<sequence length="129" mass="13887">MGQAEERGPDDEEQQGSAAGRNEGATRNGTECPALPVSSGAVHRNRTDRQSRVEKFPVLKGIRRLSLFFLDLSSCRAGSDILLGSRGKHGLSADVRSASGGEVEACVPPDRGGWWKRRAFVELTHTRGG</sequence>
<keyword evidence="3" id="KW-1185">Reference proteome</keyword>
<gene>
    <name evidence="2" type="ORF">AXG93_4697s1300</name>
</gene>
<accession>A0A176VQ17</accession>
<organism evidence="2 3">
    <name type="scientific">Marchantia polymorpha subsp. ruderalis</name>
    <dbReference type="NCBI Taxonomy" id="1480154"/>
    <lineage>
        <taxon>Eukaryota</taxon>
        <taxon>Viridiplantae</taxon>
        <taxon>Streptophyta</taxon>
        <taxon>Embryophyta</taxon>
        <taxon>Marchantiophyta</taxon>
        <taxon>Marchantiopsida</taxon>
        <taxon>Marchantiidae</taxon>
        <taxon>Marchantiales</taxon>
        <taxon>Marchantiaceae</taxon>
        <taxon>Marchantia</taxon>
    </lineage>
</organism>
<dbReference type="EMBL" id="LVLJ01003178">
    <property type="protein sequence ID" value="OAE22493.1"/>
    <property type="molecule type" value="Genomic_DNA"/>
</dbReference>
<dbReference type="AlphaFoldDB" id="A0A176VQ17"/>
<protein>
    <submittedName>
        <fullName evidence="2">Uncharacterized protein</fullName>
    </submittedName>
</protein>